<keyword evidence="4" id="KW-0547">Nucleotide-binding</keyword>
<gene>
    <name evidence="7" type="ordered locus">Os12g0510500</name>
    <name evidence="7" type="ORF">OSNPB_120510500</name>
</gene>
<dbReference type="GO" id="GO:0000166">
    <property type="term" value="F:nucleotide binding"/>
    <property type="evidence" value="ECO:0007669"/>
    <property type="project" value="UniProtKB-KW"/>
</dbReference>
<accession>A0A0P0YAI3</accession>
<dbReference type="EMBL" id="AP014968">
    <property type="protein sequence ID" value="BAT17324.1"/>
    <property type="molecule type" value="Genomic_DNA"/>
</dbReference>
<proteinExistence type="inferred from homology"/>
<evidence type="ECO:0000313" key="7">
    <source>
        <dbReference type="EMBL" id="BAT17324.1"/>
    </source>
</evidence>
<dbReference type="SMR" id="A0A0P0YAI3"/>
<dbReference type="Gene3D" id="1.20.5.4130">
    <property type="match status" value="1"/>
</dbReference>
<dbReference type="GO" id="GO:0006952">
    <property type="term" value="P:defense response"/>
    <property type="evidence" value="ECO:0007669"/>
    <property type="project" value="UniProtKB-KW"/>
</dbReference>
<dbReference type="Gramene" id="Os12t0510500-01">
    <property type="protein sequence ID" value="Os12t0510500-01"/>
    <property type="gene ID" value="Os12g0510500"/>
</dbReference>
<keyword evidence="3" id="KW-0677">Repeat</keyword>
<dbReference type="PaxDb" id="39947-A0A0P0YAI3"/>
<dbReference type="InterPro" id="IPR041118">
    <property type="entry name" value="Rx_N"/>
</dbReference>
<evidence type="ECO:0000256" key="1">
    <source>
        <dbReference type="ARBA" id="ARBA00008894"/>
    </source>
</evidence>
<reference evidence="7 8" key="3">
    <citation type="journal article" date="2013" name="Rice">
        <title>Improvement of the Oryza sativa Nipponbare reference genome using next generation sequence and optical map data.</title>
        <authorList>
            <person name="Kawahara Y."/>
            <person name="de la Bastide M."/>
            <person name="Hamilton J.P."/>
            <person name="Kanamori H."/>
            <person name="McCombie W.R."/>
            <person name="Ouyang S."/>
            <person name="Schwartz D.C."/>
            <person name="Tanaka T."/>
            <person name="Wu J."/>
            <person name="Zhou S."/>
            <person name="Childs K.L."/>
            <person name="Davidson R.M."/>
            <person name="Lin H."/>
            <person name="Quesada-Ocampo L."/>
            <person name="Vaillancourt B."/>
            <person name="Sakai H."/>
            <person name="Lee S.S."/>
            <person name="Kim J."/>
            <person name="Numa H."/>
            <person name="Itoh T."/>
            <person name="Buell C.R."/>
            <person name="Matsumoto T."/>
        </authorList>
    </citation>
    <scope>NUCLEOTIDE SEQUENCE [LARGE SCALE GENOMIC DNA]</scope>
    <source>
        <strain evidence="8">cv. Nipponbare</strain>
    </source>
</reference>
<keyword evidence="8" id="KW-1185">Reference proteome</keyword>
<protein>
    <submittedName>
        <fullName evidence="7">Os12g0510500 protein</fullName>
    </submittedName>
</protein>
<keyword evidence="2" id="KW-0433">Leucine-rich repeat</keyword>
<evidence type="ECO:0000256" key="4">
    <source>
        <dbReference type="ARBA" id="ARBA00022741"/>
    </source>
</evidence>
<reference evidence="8" key="1">
    <citation type="journal article" date="2005" name="Nature">
        <title>The map-based sequence of the rice genome.</title>
        <authorList>
            <consortium name="International rice genome sequencing project (IRGSP)"/>
            <person name="Matsumoto T."/>
            <person name="Wu J."/>
            <person name="Kanamori H."/>
            <person name="Katayose Y."/>
            <person name="Fujisawa M."/>
            <person name="Namiki N."/>
            <person name="Mizuno H."/>
            <person name="Yamamoto K."/>
            <person name="Antonio B.A."/>
            <person name="Baba T."/>
            <person name="Sakata K."/>
            <person name="Nagamura Y."/>
            <person name="Aoki H."/>
            <person name="Arikawa K."/>
            <person name="Arita K."/>
            <person name="Bito T."/>
            <person name="Chiden Y."/>
            <person name="Fujitsuka N."/>
            <person name="Fukunaka R."/>
            <person name="Hamada M."/>
            <person name="Harada C."/>
            <person name="Hayashi A."/>
            <person name="Hijishita S."/>
            <person name="Honda M."/>
            <person name="Hosokawa S."/>
            <person name="Ichikawa Y."/>
            <person name="Idonuma A."/>
            <person name="Iijima M."/>
            <person name="Ikeda M."/>
            <person name="Ikeno M."/>
            <person name="Ito K."/>
            <person name="Ito S."/>
            <person name="Ito T."/>
            <person name="Ito Y."/>
            <person name="Ito Y."/>
            <person name="Iwabuchi A."/>
            <person name="Kamiya K."/>
            <person name="Karasawa W."/>
            <person name="Kurita K."/>
            <person name="Katagiri S."/>
            <person name="Kikuta A."/>
            <person name="Kobayashi H."/>
            <person name="Kobayashi N."/>
            <person name="Machita K."/>
            <person name="Maehara T."/>
            <person name="Masukawa M."/>
            <person name="Mizubayashi T."/>
            <person name="Mukai Y."/>
            <person name="Nagasaki H."/>
            <person name="Nagata Y."/>
            <person name="Naito S."/>
            <person name="Nakashima M."/>
            <person name="Nakama Y."/>
            <person name="Nakamichi Y."/>
            <person name="Nakamura M."/>
            <person name="Meguro A."/>
            <person name="Negishi M."/>
            <person name="Ohta I."/>
            <person name="Ohta T."/>
            <person name="Okamoto M."/>
            <person name="Ono N."/>
            <person name="Saji S."/>
            <person name="Sakaguchi M."/>
            <person name="Sakai K."/>
            <person name="Shibata M."/>
            <person name="Shimokawa T."/>
            <person name="Song J."/>
            <person name="Takazaki Y."/>
            <person name="Terasawa K."/>
            <person name="Tsugane M."/>
            <person name="Tsuji K."/>
            <person name="Ueda S."/>
            <person name="Waki K."/>
            <person name="Yamagata H."/>
            <person name="Yamamoto M."/>
            <person name="Yamamoto S."/>
            <person name="Yamane H."/>
            <person name="Yoshiki S."/>
            <person name="Yoshihara R."/>
            <person name="Yukawa K."/>
            <person name="Zhong H."/>
            <person name="Yano M."/>
            <person name="Yuan Q."/>
            <person name="Ouyang S."/>
            <person name="Liu J."/>
            <person name="Jones K.M."/>
            <person name="Gansberger K."/>
            <person name="Moffat K."/>
            <person name="Hill J."/>
            <person name="Bera J."/>
            <person name="Fadrosh D."/>
            <person name="Jin S."/>
            <person name="Johri S."/>
            <person name="Kim M."/>
            <person name="Overton L."/>
            <person name="Reardon M."/>
            <person name="Tsitrin T."/>
            <person name="Vuong H."/>
            <person name="Weaver B."/>
            <person name="Ciecko A."/>
            <person name="Tallon L."/>
            <person name="Jackson J."/>
            <person name="Pai G."/>
            <person name="Aken S.V."/>
            <person name="Utterback T."/>
            <person name="Reidmuller S."/>
            <person name="Feldblyum T."/>
            <person name="Hsiao J."/>
            <person name="Zismann V."/>
            <person name="Iobst S."/>
            <person name="de Vazeille A.R."/>
            <person name="Buell C.R."/>
            <person name="Ying K."/>
            <person name="Li Y."/>
            <person name="Lu T."/>
            <person name="Huang Y."/>
            <person name="Zhao Q."/>
            <person name="Feng Q."/>
            <person name="Zhang L."/>
            <person name="Zhu J."/>
            <person name="Weng Q."/>
            <person name="Mu J."/>
            <person name="Lu Y."/>
            <person name="Fan D."/>
            <person name="Liu Y."/>
            <person name="Guan J."/>
            <person name="Zhang Y."/>
            <person name="Yu S."/>
            <person name="Liu X."/>
            <person name="Zhang Y."/>
            <person name="Hong G."/>
            <person name="Han B."/>
            <person name="Choisne N."/>
            <person name="Demange N."/>
            <person name="Orjeda G."/>
            <person name="Samain S."/>
            <person name="Cattolico L."/>
            <person name="Pelletier E."/>
            <person name="Couloux A."/>
            <person name="Segurens B."/>
            <person name="Wincker P."/>
            <person name="D'Hont A."/>
            <person name="Scarpelli C."/>
            <person name="Weissenbach J."/>
            <person name="Salanoubat M."/>
            <person name="Quetier F."/>
            <person name="Yu Y."/>
            <person name="Kim H.R."/>
            <person name="Rambo T."/>
            <person name="Currie J."/>
            <person name="Collura K."/>
            <person name="Luo M."/>
            <person name="Yang T."/>
            <person name="Ammiraju J.S.S."/>
            <person name="Engler F."/>
            <person name="Soderlund C."/>
            <person name="Wing R.A."/>
            <person name="Palmer L.E."/>
            <person name="de la Bastide M."/>
            <person name="Spiegel L."/>
            <person name="Nascimento L."/>
            <person name="Zutavern T."/>
            <person name="O'Shaughnessy A."/>
            <person name="Dike S."/>
            <person name="Dedhia N."/>
            <person name="Preston R."/>
            <person name="Balija V."/>
            <person name="McCombie W.R."/>
            <person name="Chow T."/>
            <person name="Chen H."/>
            <person name="Chung M."/>
            <person name="Chen C."/>
            <person name="Shaw J."/>
            <person name="Wu H."/>
            <person name="Hsiao K."/>
            <person name="Chao Y."/>
            <person name="Chu M."/>
            <person name="Cheng C."/>
            <person name="Hour A."/>
            <person name="Lee P."/>
            <person name="Lin S."/>
            <person name="Lin Y."/>
            <person name="Liou J."/>
            <person name="Liu S."/>
            <person name="Hsing Y."/>
            <person name="Raghuvanshi S."/>
            <person name="Mohanty A."/>
            <person name="Bharti A.K."/>
            <person name="Gaur A."/>
            <person name="Gupta V."/>
            <person name="Kumar D."/>
            <person name="Ravi V."/>
            <person name="Vij S."/>
            <person name="Kapur A."/>
            <person name="Khurana P."/>
            <person name="Khurana P."/>
            <person name="Khurana J.P."/>
            <person name="Tyagi A.K."/>
            <person name="Gaikwad K."/>
            <person name="Singh A."/>
            <person name="Dalal V."/>
            <person name="Srivastava S."/>
            <person name="Dixit A."/>
            <person name="Pal A.K."/>
            <person name="Ghazi I.A."/>
            <person name="Yadav M."/>
            <person name="Pandit A."/>
            <person name="Bhargava A."/>
            <person name="Sureshbabu K."/>
            <person name="Batra K."/>
            <person name="Sharma T.R."/>
            <person name="Mohapatra T."/>
            <person name="Singh N.K."/>
            <person name="Messing J."/>
            <person name="Nelson A.B."/>
            <person name="Fuks G."/>
            <person name="Kavchok S."/>
            <person name="Keizer G."/>
            <person name="Linton E."/>
            <person name="Llaca V."/>
            <person name="Song R."/>
            <person name="Tanyolac B."/>
            <person name="Young S."/>
            <person name="Ho-Il K."/>
            <person name="Hahn J.H."/>
            <person name="Sangsakoo G."/>
            <person name="Vanavichit A."/>
            <person name="de Mattos Luiz.A.T."/>
            <person name="Zimmer P.D."/>
            <person name="Malone G."/>
            <person name="Dellagostin O."/>
            <person name="de Oliveira A.C."/>
            <person name="Bevan M."/>
            <person name="Bancroft I."/>
            <person name="Minx P."/>
            <person name="Cordum H."/>
            <person name="Wilson R."/>
            <person name="Cheng Z."/>
            <person name="Jin W."/>
            <person name="Jiang J."/>
            <person name="Leong S.A."/>
            <person name="Iwama H."/>
            <person name="Gojobori T."/>
            <person name="Itoh T."/>
            <person name="Niimura Y."/>
            <person name="Fujii Y."/>
            <person name="Habara T."/>
            <person name="Sakai H."/>
            <person name="Sato Y."/>
            <person name="Wilson G."/>
            <person name="Kumar K."/>
            <person name="McCouch S."/>
            <person name="Juretic N."/>
            <person name="Hoen D."/>
            <person name="Wright S."/>
            <person name="Bruskiewich R."/>
            <person name="Bureau T."/>
            <person name="Miyao A."/>
            <person name="Hirochika H."/>
            <person name="Nishikawa T."/>
            <person name="Kadowaki K."/>
            <person name="Sugiura M."/>
            <person name="Burr B."/>
            <person name="Sasaki T."/>
        </authorList>
    </citation>
    <scope>NUCLEOTIDE SEQUENCE [LARGE SCALE GENOMIC DNA]</scope>
    <source>
        <strain evidence="8">cv. Nipponbare</strain>
    </source>
</reference>
<reference evidence="7 8" key="2">
    <citation type="journal article" date="2013" name="Plant Cell Physiol.">
        <title>Rice Annotation Project Database (RAP-DB): an integrative and interactive database for rice genomics.</title>
        <authorList>
            <person name="Sakai H."/>
            <person name="Lee S.S."/>
            <person name="Tanaka T."/>
            <person name="Numa H."/>
            <person name="Kim J."/>
            <person name="Kawahara Y."/>
            <person name="Wakimoto H."/>
            <person name="Yang C.C."/>
            <person name="Iwamoto M."/>
            <person name="Abe T."/>
            <person name="Yamada Y."/>
            <person name="Muto A."/>
            <person name="Inokuchi H."/>
            <person name="Ikemura T."/>
            <person name="Matsumoto T."/>
            <person name="Sasaki T."/>
            <person name="Itoh T."/>
        </authorList>
    </citation>
    <scope>NUCLEOTIDE SEQUENCE [LARGE SCALE GENOMIC DNA]</scope>
    <source>
        <strain evidence="8">cv. Nipponbare</strain>
    </source>
</reference>
<evidence type="ECO:0000256" key="5">
    <source>
        <dbReference type="ARBA" id="ARBA00022821"/>
    </source>
</evidence>
<dbReference type="STRING" id="39947.A0A0P0YAI3"/>
<keyword evidence="5" id="KW-0611">Plant defense</keyword>
<comment type="similarity">
    <text evidence="1">Belongs to the disease resistance NB-LRR family.</text>
</comment>
<dbReference type="Pfam" id="PF18052">
    <property type="entry name" value="Rx_N"/>
    <property type="match status" value="1"/>
</dbReference>
<organism evidence="7 8">
    <name type="scientific">Oryza sativa subsp. japonica</name>
    <name type="common">Rice</name>
    <dbReference type="NCBI Taxonomy" id="39947"/>
    <lineage>
        <taxon>Eukaryota</taxon>
        <taxon>Viridiplantae</taxon>
        <taxon>Streptophyta</taxon>
        <taxon>Embryophyta</taxon>
        <taxon>Tracheophyta</taxon>
        <taxon>Spermatophyta</taxon>
        <taxon>Magnoliopsida</taxon>
        <taxon>Liliopsida</taxon>
        <taxon>Poales</taxon>
        <taxon>Poaceae</taxon>
        <taxon>BOP clade</taxon>
        <taxon>Oryzoideae</taxon>
        <taxon>Oryzeae</taxon>
        <taxon>Oryzinae</taxon>
        <taxon>Oryza</taxon>
        <taxon>Oryza sativa</taxon>
    </lineage>
</organism>
<dbReference type="InParanoid" id="A0A0P0YAI3"/>
<dbReference type="Proteomes" id="UP000059680">
    <property type="component" value="Chromosome 12"/>
</dbReference>
<evidence type="ECO:0000256" key="3">
    <source>
        <dbReference type="ARBA" id="ARBA00022737"/>
    </source>
</evidence>
<feature type="domain" description="Disease resistance N-terminal" evidence="6">
    <location>
        <begin position="16"/>
        <end position="50"/>
    </location>
</feature>
<dbReference type="AlphaFoldDB" id="A0A0P0YAI3"/>
<evidence type="ECO:0000259" key="6">
    <source>
        <dbReference type="Pfam" id="PF18052"/>
    </source>
</evidence>
<evidence type="ECO:0000256" key="2">
    <source>
        <dbReference type="ARBA" id="ARBA00022614"/>
    </source>
</evidence>
<name>A0A0P0YAI3_ORYSJ</name>
<sequence length="96" mass="11028">MGDARELPQGHGMDLRQDATARRWLNSLRDVAYDAEDLIESAVLQQQGDRYSAVNSVLHPISRYRSAQKVEEIRSRIRDMVDRRTSYAAMARELGH</sequence>
<evidence type="ECO:0000313" key="8">
    <source>
        <dbReference type="Proteomes" id="UP000059680"/>
    </source>
</evidence>